<feature type="region of interest" description="Disordered" evidence="1">
    <location>
        <begin position="1"/>
        <end position="87"/>
    </location>
</feature>
<dbReference type="AlphaFoldDB" id="A0A9W7ZQS5"/>
<feature type="region of interest" description="Disordered" evidence="1">
    <location>
        <begin position="215"/>
        <end position="398"/>
    </location>
</feature>
<evidence type="ECO:0000313" key="2">
    <source>
        <dbReference type="EMBL" id="KAJ1914644.1"/>
    </source>
</evidence>
<comment type="caution">
    <text evidence="2">The sequence shown here is derived from an EMBL/GenBank/DDBJ whole genome shotgun (WGS) entry which is preliminary data.</text>
</comment>
<protein>
    <submittedName>
        <fullName evidence="2">Uncharacterized protein</fullName>
    </submittedName>
</protein>
<dbReference type="EMBL" id="JANBPT010000673">
    <property type="protein sequence ID" value="KAJ1914644.1"/>
    <property type="molecule type" value="Genomic_DNA"/>
</dbReference>
<keyword evidence="3" id="KW-1185">Reference proteome</keyword>
<name>A0A9W7ZQS5_9FUNG</name>
<evidence type="ECO:0000313" key="3">
    <source>
        <dbReference type="Proteomes" id="UP001150569"/>
    </source>
</evidence>
<evidence type="ECO:0000256" key="1">
    <source>
        <dbReference type="SAM" id="MobiDB-lite"/>
    </source>
</evidence>
<feature type="compositionally biased region" description="Basic residues" evidence="1">
    <location>
        <begin position="16"/>
        <end position="26"/>
    </location>
</feature>
<feature type="compositionally biased region" description="Polar residues" evidence="1">
    <location>
        <begin position="295"/>
        <end position="304"/>
    </location>
</feature>
<feature type="compositionally biased region" description="Polar residues" evidence="1">
    <location>
        <begin position="319"/>
        <end position="329"/>
    </location>
</feature>
<dbReference type="Proteomes" id="UP001150569">
    <property type="component" value="Unassembled WGS sequence"/>
</dbReference>
<sequence>MPRSKTSSDEVATPKPYRRKPSHTNRSRPTAFRPSGAAIASHLKLDDEATDVSAVPSPRSAVSISPGPPPAGPTAPWRFPAPPEGEVRRAPWTSEELQAILETLTEGVFSAEHATKNAVEVSPILAVSFPLRSWRQIHGKLSSVVQKYRAQVRLTPTDEVPAELPNETAERLAADMGLPSHLIRRFYAIYRATWNLVGDKPASTAPQLVFQLPVSSPSHPPTPLPGLSNVLWHRGERPPSPRPAQPPASVSSTRPTPISPRVSDHHSGTLPRSASPDVAAPPPRAHHLYYRPSTPRGTPSAAENNSEHRMKWLPETPLNGGSTTQQHPNSAAAPAHLPVSPTYQPAAHVEWYSPAPPPHHHRPYHRPETQVWDNSGTYPPDLEISPHLPPPPPEPLGREEYYRRKLALKRTQYDRIYRLMVWEAETRIQLVREGKPSDPPRPPSQYI</sequence>
<organism evidence="2 3">
    <name type="scientific">Tieghemiomyces parasiticus</name>
    <dbReference type="NCBI Taxonomy" id="78921"/>
    <lineage>
        <taxon>Eukaryota</taxon>
        <taxon>Fungi</taxon>
        <taxon>Fungi incertae sedis</taxon>
        <taxon>Zoopagomycota</taxon>
        <taxon>Kickxellomycotina</taxon>
        <taxon>Dimargaritomycetes</taxon>
        <taxon>Dimargaritales</taxon>
        <taxon>Dimargaritaceae</taxon>
        <taxon>Tieghemiomyces</taxon>
    </lineage>
</organism>
<feature type="compositionally biased region" description="Low complexity" evidence="1">
    <location>
        <begin position="52"/>
        <end position="65"/>
    </location>
</feature>
<gene>
    <name evidence="2" type="ORF">IWQ60_008735</name>
</gene>
<feature type="compositionally biased region" description="Pro residues" evidence="1">
    <location>
        <begin position="66"/>
        <end position="83"/>
    </location>
</feature>
<proteinExistence type="predicted"/>
<accession>A0A9W7ZQS5</accession>
<reference evidence="2" key="1">
    <citation type="submission" date="2022-07" db="EMBL/GenBank/DDBJ databases">
        <title>Phylogenomic reconstructions and comparative analyses of Kickxellomycotina fungi.</title>
        <authorList>
            <person name="Reynolds N.K."/>
            <person name="Stajich J.E."/>
            <person name="Barry K."/>
            <person name="Grigoriev I.V."/>
            <person name="Crous P."/>
            <person name="Smith M.E."/>
        </authorList>
    </citation>
    <scope>NUCLEOTIDE SEQUENCE</scope>
    <source>
        <strain evidence="2">RSA 861</strain>
    </source>
</reference>